<feature type="active site" description="Charge relay system" evidence="3">
    <location>
        <position position="220"/>
    </location>
</feature>
<dbReference type="Gene3D" id="3.90.1300.10">
    <property type="entry name" value="Amidase signature (AS) domain"/>
    <property type="match status" value="1"/>
</dbReference>
<dbReference type="Pfam" id="PF01425">
    <property type="entry name" value="Amidase"/>
    <property type="match status" value="1"/>
</dbReference>
<sequence>MTVNGVKLPWQEIVAKKRAARDEAIRPYLTVTESELKQRPIKLDAPYERTVSKNASENLVTDENDIQELVKRMQAGDLRAEDVVRAYINSKRQWCIGTDDSIKTNSLTEISFDEAISEAKKLDAVYQETGKIKGPLHGIPFTLKDQFNIKGHDTTIGYCGRAFKPAAGDAVIVDILKELGGVVIAKTNLPQSIMQWCETDNPLWGLTVNPRNPDFTPGGSTGGEGALQALHSSLAGFGTDIGGSVRIPQTINGLYALKPSSARMPYEGVPVSTDGQEHVPSSVGPMTRSLGSLTHLTKAVIEGKPWTRDPKCVPIPWREEAFDEVQCRPLVIAVMKDDGVVKAHPPILRALEEVVAVLEAAGHEIVPWNAQGHAECIEIMDLYYTADGCEDIRRDVEAGGEPYIPHVEALVNRAPAISVYEYWQLNKRRNAAQKRYLDKWNSVASLSGKPVDILLTPAMPHVAVPHRGCRWVGYTKVWNFLDYTAMSFPVSTVSKEIDDPTTGGYEPRGPLDKWNNDLYNLDTMAGHPINLQVVGRKLEEEKVLGAAQVIEAAWKAR</sequence>
<dbReference type="SUPFAM" id="SSF75304">
    <property type="entry name" value="Amidase signature (AS) enzymes"/>
    <property type="match status" value="1"/>
</dbReference>
<dbReference type="PIRSF" id="PIRSF001221">
    <property type="entry name" value="Amidase_fungi"/>
    <property type="match status" value="1"/>
</dbReference>
<evidence type="ECO:0000256" key="4">
    <source>
        <dbReference type="PIRSR" id="PIRSR001221-2"/>
    </source>
</evidence>
<dbReference type="EMBL" id="LCWF01000106">
    <property type="protein sequence ID" value="KKY19716.1"/>
    <property type="molecule type" value="Genomic_DNA"/>
</dbReference>
<feature type="active site" description="Charge relay system" evidence="3">
    <location>
        <position position="144"/>
    </location>
</feature>
<dbReference type="Proteomes" id="UP000053317">
    <property type="component" value="Unassembled WGS sequence"/>
</dbReference>
<dbReference type="OrthoDB" id="6428749at2759"/>
<reference evidence="6 7" key="2">
    <citation type="submission" date="2015-05" db="EMBL/GenBank/DDBJ databases">
        <authorList>
            <person name="Morales-Cruz A."/>
            <person name="Amrine K.C."/>
            <person name="Cantu D."/>
        </authorList>
    </citation>
    <scope>NUCLEOTIDE SEQUENCE [LARGE SCALE GENOMIC DNA]</scope>
    <source>
        <strain evidence="6">UCRPC4</strain>
    </source>
</reference>
<dbReference type="AlphaFoldDB" id="A0A0G2EBN1"/>
<proteinExistence type="inferred from homology"/>
<evidence type="ECO:0000259" key="5">
    <source>
        <dbReference type="Pfam" id="PF01425"/>
    </source>
</evidence>
<feature type="binding site" evidence="4">
    <location>
        <position position="220"/>
    </location>
    <ligand>
        <name>substrate</name>
    </ligand>
</feature>
<reference evidence="6 7" key="1">
    <citation type="submission" date="2015-05" db="EMBL/GenBank/DDBJ databases">
        <title>Distinctive expansion of gene families associated with plant cell wall degradation and secondary metabolism in the genomes of grapevine trunk pathogens.</title>
        <authorList>
            <person name="Lawrence D.P."/>
            <person name="Travadon R."/>
            <person name="Rolshausen P.E."/>
            <person name="Baumgartner K."/>
        </authorList>
    </citation>
    <scope>NUCLEOTIDE SEQUENCE [LARGE SCALE GENOMIC DNA]</scope>
    <source>
        <strain evidence="6">UCRPC4</strain>
    </source>
</reference>
<feature type="binding site" evidence="4">
    <location>
        <begin position="241"/>
        <end position="244"/>
    </location>
    <ligand>
        <name>substrate</name>
    </ligand>
</feature>
<evidence type="ECO:0000256" key="3">
    <source>
        <dbReference type="PIRSR" id="PIRSR001221-1"/>
    </source>
</evidence>
<dbReference type="InterPro" id="IPR036928">
    <property type="entry name" value="AS_sf"/>
</dbReference>
<evidence type="ECO:0000313" key="6">
    <source>
        <dbReference type="EMBL" id="KKY19716.1"/>
    </source>
</evidence>
<evidence type="ECO:0000256" key="1">
    <source>
        <dbReference type="ARBA" id="ARBA00009199"/>
    </source>
</evidence>
<feature type="domain" description="Amidase" evidence="5">
    <location>
        <begin position="103"/>
        <end position="544"/>
    </location>
</feature>
<feature type="binding site" evidence="4">
    <location>
        <position position="193"/>
    </location>
    <ligand>
        <name>substrate</name>
    </ligand>
</feature>
<keyword evidence="7" id="KW-1185">Reference proteome</keyword>
<protein>
    <submittedName>
        <fullName evidence="6">Putative acetamidase</fullName>
    </submittedName>
</protein>
<evidence type="ECO:0000256" key="2">
    <source>
        <dbReference type="ARBA" id="ARBA00022801"/>
    </source>
</evidence>
<dbReference type="GO" id="GO:0016787">
    <property type="term" value="F:hydrolase activity"/>
    <property type="evidence" value="ECO:0007669"/>
    <property type="project" value="UniProtKB-KW"/>
</dbReference>
<comment type="similarity">
    <text evidence="1">Belongs to the amidase family.</text>
</comment>
<name>A0A0G2EBN1_PHACM</name>
<dbReference type="InterPro" id="IPR023631">
    <property type="entry name" value="Amidase_dom"/>
</dbReference>
<accession>A0A0G2EBN1</accession>
<comment type="caution">
    <text evidence="6">The sequence shown here is derived from an EMBL/GenBank/DDBJ whole genome shotgun (WGS) entry which is preliminary data.</text>
</comment>
<gene>
    <name evidence="6" type="ORF">UCRPC4_g04417</name>
</gene>
<dbReference type="PANTHER" id="PTHR46072:SF2">
    <property type="entry name" value="AMIDASE (EUROFUNG)"/>
    <property type="match status" value="1"/>
</dbReference>
<keyword evidence="2" id="KW-0378">Hydrolase</keyword>
<dbReference type="PANTHER" id="PTHR46072">
    <property type="entry name" value="AMIDASE-RELATED-RELATED"/>
    <property type="match status" value="1"/>
</dbReference>
<organism evidence="6 7">
    <name type="scientific">Phaeomoniella chlamydospora</name>
    <name type="common">Phaeoacremonium chlamydosporum</name>
    <dbReference type="NCBI Taxonomy" id="158046"/>
    <lineage>
        <taxon>Eukaryota</taxon>
        <taxon>Fungi</taxon>
        <taxon>Dikarya</taxon>
        <taxon>Ascomycota</taxon>
        <taxon>Pezizomycotina</taxon>
        <taxon>Eurotiomycetes</taxon>
        <taxon>Chaetothyriomycetidae</taxon>
        <taxon>Phaeomoniellales</taxon>
        <taxon>Phaeomoniellaceae</taxon>
        <taxon>Phaeomoniella</taxon>
    </lineage>
</organism>
<feature type="active site" description="Acyl-ester intermediate" evidence="3">
    <location>
        <position position="244"/>
    </location>
</feature>
<evidence type="ECO:0000313" key="7">
    <source>
        <dbReference type="Proteomes" id="UP000053317"/>
    </source>
</evidence>